<dbReference type="InterPro" id="IPR020846">
    <property type="entry name" value="MFS_dom"/>
</dbReference>
<dbReference type="PROSITE" id="PS50850">
    <property type="entry name" value="MFS"/>
    <property type="match status" value="1"/>
</dbReference>
<dbReference type="GO" id="GO:0005886">
    <property type="term" value="C:plasma membrane"/>
    <property type="evidence" value="ECO:0007669"/>
    <property type="project" value="UniProtKB-SubCell"/>
</dbReference>
<comment type="similarity">
    <text evidence="8">Belongs to the major facilitator superfamily. YhhS family.</text>
</comment>
<keyword evidence="6 8" id="KW-1133">Transmembrane helix</keyword>
<keyword evidence="2 8" id="KW-0813">Transport</keyword>
<accession>A0A7U7ICE4</accession>
<feature type="transmembrane region" description="Helical" evidence="8">
    <location>
        <begin position="274"/>
        <end position="296"/>
    </location>
</feature>
<feature type="transmembrane region" description="Helical" evidence="8">
    <location>
        <begin position="248"/>
        <end position="267"/>
    </location>
</feature>
<organism evidence="10 11">
    <name type="scientific">Zestomonas carbonaria</name>
    <dbReference type="NCBI Taxonomy" id="2762745"/>
    <lineage>
        <taxon>Bacteria</taxon>
        <taxon>Pseudomonadati</taxon>
        <taxon>Pseudomonadota</taxon>
        <taxon>Gammaproteobacteria</taxon>
        <taxon>Pseudomonadales</taxon>
        <taxon>Pseudomonadaceae</taxon>
        <taxon>Zestomonas</taxon>
    </lineage>
</organism>
<protein>
    <recommendedName>
        <fullName evidence="8">Uncharacterized MFS-type transporter PSEWESI4_04720</fullName>
    </recommendedName>
</protein>
<feature type="transmembrane region" description="Helical" evidence="8">
    <location>
        <begin position="338"/>
        <end position="359"/>
    </location>
</feature>
<dbReference type="InterPro" id="IPR011701">
    <property type="entry name" value="MFS"/>
</dbReference>
<dbReference type="RefSeq" id="WP_187673704.1">
    <property type="nucleotide sequence ID" value="NZ_CAJFCI010000086.1"/>
</dbReference>
<dbReference type="HAMAP" id="MF_01118">
    <property type="entry name" value="MFS_YhhS"/>
    <property type="match status" value="1"/>
</dbReference>
<dbReference type="AlphaFoldDB" id="A0A7U7ICE4"/>
<dbReference type="InterPro" id="IPR036259">
    <property type="entry name" value="MFS_trans_sf"/>
</dbReference>
<evidence type="ECO:0000256" key="2">
    <source>
        <dbReference type="ARBA" id="ARBA00022448"/>
    </source>
</evidence>
<dbReference type="PANTHER" id="PTHR23517">
    <property type="entry name" value="RESISTANCE PROTEIN MDTM, PUTATIVE-RELATED-RELATED"/>
    <property type="match status" value="1"/>
</dbReference>
<evidence type="ECO:0000259" key="9">
    <source>
        <dbReference type="PROSITE" id="PS50850"/>
    </source>
</evidence>
<dbReference type="NCBIfam" id="NF003477">
    <property type="entry name" value="PRK05122.1"/>
    <property type="match status" value="1"/>
</dbReference>
<dbReference type="EMBL" id="CAJFCI010000086">
    <property type="protein sequence ID" value="CAD5110397.1"/>
    <property type="molecule type" value="Genomic_DNA"/>
</dbReference>
<evidence type="ECO:0000256" key="3">
    <source>
        <dbReference type="ARBA" id="ARBA00022475"/>
    </source>
</evidence>
<name>A0A7U7ICE4_9GAMM</name>
<evidence type="ECO:0000256" key="4">
    <source>
        <dbReference type="ARBA" id="ARBA00022519"/>
    </source>
</evidence>
<evidence type="ECO:0000256" key="6">
    <source>
        <dbReference type="ARBA" id="ARBA00022989"/>
    </source>
</evidence>
<feature type="transmembrane region" description="Helical" evidence="8">
    <location>
        <begin position="42"/>
        <end position="61"/>
    </location>
</feature>
<keyword evidence="3 8" id="KW-1003">Cell membrane</keyword>
<evidence type="ECO:0000256" key="8">
    <source>
        <dbReference type="HAMAP-Rule" id="MF_01118"/>
    </source>
</evidence>
<evidence type="ECO:0000256" key="1">
    <source>
        <dbReference type="ARBA" id="ARBA00004651"/>
    </source>
</evidence>
<dbReference type="Gene3D" id="1.20.1250.20">
    <property type="entry name" value="MFS general substrate transporter like domains"/>
    <property type="match status" value="1"/>
</dbReference>
<evidence type="ECO:0000256" key="7">
    <source>
        <dbReference type="ARBA" id="ARBA00023136"/>
    </source>
</evidence>
<comment type="caution">
    <text evidence="10">The sequence shown here is derived from an EMBL/GenBank/DDBJ whole genome shotgun (WGS) entry which is preliminary data.</text>
</comment>
<evidence type="ECO:0000256" key="5">
    <source>
        <dbReference type="ARBA" id="ARBA00022692"/>
    </source>
</evidence>
<feature type="transmembrane region" description="Helical" evidence="8">
    <location>
        <begin position="82"/>
        <end position="102"/>
    </location>
</feature>
<feature type="transmembrane region" description="Helical" evidence="8">
    <location>
        <begin position="173"/>
        <end position="195"/>
    </location>
</feature>
<keyword evidence="5 8" id="KW-0812">Transmembrane</keyword>
<dbReference type="SUPFAM" id="SSF103473">
    <property type="entry name" value="MFS general substrate transporter"/>
    <property type="match status" value="1"/>
</dbReference>
<dbReference type="GO" id="GO:0022857">
    <property type="term" value="F:transmembrane transporter activity"/>
    <property type="evidence" value="ECO:0007669"/>
    <property type="project" value="UniProtKB-UniRule"/>
</dbReference>
<reference evidence="10 11" key="1">
    <citation type="submission" date="2020-08" db="EMBL/GenBank/DDBJ databases">
        <authorList>
            <person name="Criscuolo A."/>
        </authorList>
    </citation>
    <scope>NUCLEOTIDE SEQUENCE [LARGE SCALE GENOMIC DNA]</scope>
    <source>
        <strain evidence="10">CIP111764</strain>
    </source>
</reference>
<feature type="transmembrane region" description="Helical" evidence="8">
    <location>
        <begin position="12"/>
        <end position="36"/>
    </location>
</feature>
<feature type="transmembrane region" description="Helical" evidence="8">
    <location>
        <begin position="148"/>
        <end position="167"/>
    </location>
</feature>
<feature type="transmembrane region" description="Helical" evidence="8">
    <location>
        <begin position="302"/>
        <end position="326"/>
    </location>
</feature>
<evidence type="ECO:0000313" key="10">
    <source>
        <dbReference type="EMBL" id="CAD5110397.1"/>
    </source>
</evidence>
<sequence length="391" mass="40075">MPSTQTNSTAITLQILSVVFFSFLGYLCAGIPLAVLPGYVHQQLGFGSVIAGLAIGLQYFATLFSRPLAGRLADTYGSKPGVLYGLLGIAASGVLTLLSPLLQDWPLPSLLFLLAGRVVLGAALSIIGISAISWGIARVGAEHTARVISWNGIAAYAAIGIGAPLGVAMADALGVWTIGAALALLAGLALLLIWPKPAPSVIPGERLSFMSVLWKVSPYGMGLAFGSIGYGALTTFITLFYASRGWTGAAYCLTAFGIAFIVARLLFINSINRLGGFNVAIACLGIEALGLLLLWLTPSPAFALLGAALAGFGLSLVYPALGMEVIGRIPASSRSAGLGAYAVFFDLALGIAGPLMGMVASDHGYAAIFLVAALLSAAGMLLSLGLALNKR</sequence>
<dbReference type="Proteomes" id="UP000583387">
    <property type="component" value="Unassembled WGS sequence"/>
</dbReference>
<dbReference type="Pfam" id="PF07690">
    <property type="entry name" value="MFS_1"/>
    <property type="match status" value="1"/>
</dbReference>
<keyword evidence="11" id="KW-1185">Reference proteome</keyword>
<feature type="transmembrane region" description="Helical" evidence="8">
    <location>
        <begin position="114"/>
        <end position="136"/>
    </location>
</feature>
<keyword evidence="4 8" id="KW-0997">Cell inner membrane</keyword>
<keyword evidence="7 8" id="KW-0472">Membrane</keyword>
<dbReference type="PANTHER" id="PTHR23517:SF13">
    <property type="entry name" value="MAJOR FACILITATOR SUPERFAMILY MFS_1"/>
    <property type="match status" value="1"/>
</dbReference>
<feature type="domain" description="Major facilitator superfamily (MFS) profile" evidence="9">
    <location>
        <begin position="175"/>
        <end position="391"/>
    </location>
</feature>
<feature type="transmembrane region" description="Helical" evidence="8">
    <location>
        <begin position="216"/>
        <end position="242"/>
    </location>
</feature>
<evidence type="ECO:0000313" key="11">
    <source>
        <dbReference type="Proteomes" id="UP000583387"/>
    </source>
</evidence>
<dbReference type="InterPro" id="IPR050171">
    <property type="entry name" value="MFS_Transporters"/>
</dbReference>
<gene>
    <name evidence="10" type="primary">yhhS</name>
    <name evidence="10" type="ORF">PSEWESI4_04720</name>
</gene>
<feature type="transmembrane region" description="Helical" evidence="8">
    <location>
        <begin position="365"/>
        <end position="388"/>
    </location>
</feature>
<comment type="subcellular location">
    <subcellularLocation>
        <location evidence="8">Cell inner membrane</location>
        <topology evidence="8">Multi-pass membrane protein</topology>
    </subcellularLocation>
    <subcellularLocation>
        <location evidence="1">Cell membrane</location>
        <topology evidence="1">Multi-pass membrane protein</topology>
    </subcellularLocation>
</comment>
<dbReference type="InterPro" id="IPR023008">
    <property type="entry name" value="MFS_YhhS-like"/>
</dbReference>
<proteinExistence type="inferred from homology"/>